<dbReference type="PROSITE" id="PS00136">
    <property type="entry name" value="SUBTILASE_ASP"/>
    <property type="match status" value="1"/>
</dbReference>
<dbReference type="AlphaFoldDB" id="A0A6I3KIE0"/>
<sequence length="442" mass="46438">MSEVRVLLVMRAQAELREFAVLANAPQKIKIRHAPETLPDYVTVDKTFAPVPLGRIGHTPRLALSTTARSPEFVIRATVPRSEIASLTRQEGVEVYSDPKIAPFSTCPGDPAVGSAKDVAKAIDVAKLADMGCEGSKVAIAIMDTGINLAHLKKVGAKVSFDSSVSWSPSGVSGKPGKHPVHHGTMCAYDALIAAPKATLLDFPILLSTTSGASGMDGFLSDALQAYSYLMMTMRSSDWKYSALVVNNSWGMYHESWDFPKGHSGRYADNPNHPFNIIVGTLARAGADILFAAGNCGSPCPDARCEGVTKNTIMGANAHPDVITVAGATVKKRRVGYSSQGPAIPGMKHSKPDLTAYTHFAGSQAFGADEPDSGTSAACPVAAGCVAAIRSRVAPSKIGAGDLSRELRSDATQPTGPTGWNKNYGYGIINAVGTAMRLLPSA</sequence>
<dbReference type="PROSITE" id="PS00138">
    <property type="entry name" value="SUBTILASE_SER"/>
    <property type="match status" value="1"/>
</dbReference>
<keyword evidence="3 5" id="KW-0378">Hydrolase</keyword>
<name>A0A6I3KIE0_9HYPH</name>
<dbReference type="PRINTS" id="PR00723">
    <property type="entry name" value="SUBTILISIN"/>
</dbReference>
<evidence type="ECO:0000256" key="3">
    <source>
        <dbReference type="ARBA" id="ARBA00022801"/>
    </source>
</evidence>
<feature type="active site" description="Charge relay system" evidence="5">
    <location>
        <position position="144"/>
    </location>
</feature>
<keyword evidence="9" id="KW-1185">Reference proteome</keyword>
<feature type="active site" description="Charge relay system" evidence="5">
    <location>
        <position position="183"/>
    </location>
</feature>
<organism evidence="8 9">
    <name type="scientific">Hyphomicrobium album</name>
    <dbReference type="NCBI Taxonomy" id="2665159"/>
    <lineage>
        <taxon>Bacteria</taxon>
        <taxon>Pseudomonadati</taxon>
        <taxon>Pseudomonadota</taxon>
        <taxon>Alphaproteobacteria</taxon>
        <taxon>Hyphomicrobiales</taxon>
        <taxon>Hyphomicrobiaceae</taxon>
        <taxon>Hyphomicrobium</taxon>
    </lineage>
</organism>
<feature type="domain" description="Peptidase S8/S53" evidence="7">
    <location>
        <begin position="135"/>
        <end position="427"/>
    </location>
</feature>
<feature type="active site" description="Charge relay system" evidence="5">
    <location>
        <position position="376"/>
    </location>
</feature>
<dbReference type="GO" id="GO:0004252">
    <property type="term" value="F:serine-type endopeptidase activity"/>
    <property type="evidence" value="ECO:0007669"/>
    <property type="project" value="UniProtKB-UniRule"/>
</dbReference>
<evidence type="ECO:0000313" key="8">
    <source>
        <dbReference type="EMBL" id="MTD93492.1"/>
    </source>
</evidence>
<evidence type="ECO:0000256" key="2">
    <source>
        <dbReference type="ARBA" id="ARBA00022670"/>
    </source>
</evidence>
<dbReference type="InterPro" id="IPR036852">
    <property type="entry name" value="Peptidase_S8/S53_dom_sf"/>
</dbReference>
<dbReference type="GO" id="GO:0005615">
    <property type="term" value="C:extracellular space"/>
    <property type="evidence" value="ECO:0007669"/>
    <property type="project" value="TreeGrafter"/>
</dbReference>
<dbReference type="InterPro" id="IPR050131">
    <property type="entry name" value="Peptidase_S8_subtilisin-like"/>
</dbReference>
<dbReference type="SUPFAM" id="SSF52743">
    <property type="entry name" value="Subtilisin-like"/>
    <property type="match status" value="1"/>
</dbReference>
<evidence type="ECO:0000256" key="1">
    <source>
        <dbReference type="ARBA" id="ARBA00011073"/>
    </source>
</evidence>
<dbReference type="InterPro" id="IPR015500">
    <property type="entry name" value="Peptidase_S8_subtilisin-rel"/>
</dbReference>
<evidence type="ECO:0000313" key="9">
    <source>
        <dbReference type="Proteomes" id="UP000440694"/>
    </source>
</evidence>
<evidence type="ECO:0000256" key="6">
    <source>
        <dbReference type="RuleBase" id="RU003355"/>
    </source>
</evidence>
<dbReference type="PANTHER" id="PTHR43806:SF66">
    <property type="entry name" value="SERIN ENDOPEPTIDASE"/>
    <property type="match status" value="1"/>
</dbReference>
<proteinExistence type="inferred from homology"/>
<dbReference type="PANTHER" id="PTHR43806">
    <property type="entry name" value="PEPTIDASE S8"/>
    <property type="match status" value="1"/>
</dbReference>
<reference evidence="8 9" key="1">
    <citation type="submission" date="2019-11" db="EMBL/GenBank/DDBJ databases">
        <title>Identification of a novel strain.</title>
        <authorList>
            <person name="Xu Q."/>
            <person name="Wang G."/>
        </authorList>
    </citation>
    <scope>NUCLEOTIDE SEQUENCE [LARGE SCALE GENOMIC DNA]</scope>
    <source>
        <strain evidence="9">xq</strain>
    </source>
</reference>
<comment type="similarity">
    <text evidence="1 5 6">Belongs to the peptidase S8 family.</text>
</comment>
<dbReference type="RefSeq" id="WP_154738026.1">
    <property type="nucleotide sequence ID" value="NZ_WMBQ01000001.1"/>
</dbReference>
<keyword evidence="2 5" id="KW-0645">Protease</keyword>
<dbReference type="Gene3D" id="3.40.50.200">
    <property type="entry name" value="Peptidase S8/S53 domain"/>
    <property type="match status" value="1"/>
</dbReference>
<dbReference type="InterPro" id="IPR023828">
    <property type="entry name" value="Peptidase_S8_Ser-AS"/>
</dbReference>
<dbReference type="Proteomes" id="UP000440694">
    <property type="component" value="Unassembled WGS sequence"/>
</dbReference>
<evidence type="ECO:0000259" key="7">
    <source>
        <dbReference type="Pfam" id="PF00082"/>
    </source>
</evidence>
<dbReference type="InterPro" id="IPR000209">
    <property type="entry name" value="Peptidase_S8/S53_dom"/>
</dbReference>
<dbReference type="EMBL" id="WMBQ01000001">
    <property type="protein sequence ID" value="MTD93492.1"/>
    <property type="molecule type" value="Genomic_DNA"/>
</dbReference>
<gene>
    <name evidence="8" type="ORF">GIW81_03980</name>
</gene>
<evidence type="ECO:0000256" key="5">
    <source>
        <dbReference type="PROSITE-ProRule" id="PRU01240"/>
    </source>
</evidence>
<dbReference type="GO" id="GO:0006508">
    <property type="term" value="P:proteolysis"/>
    <property type="evidence" value="ECO:0007669"/>
    <property type="project" value="UniProtKB-KW"/>
</dbReference>
<evidence type="ECO:0000256" key="4">
    <source>
        <dbReference type="ARBA" id="ARBA00022825"/>
    </source>
</evidence>
<protein>
    <submittedName>
        <fullName evidence="8">S8 family serine peptidase</fullName>
    </submittedName>
</protein>
<keyword evidence="4 5" id="KW-0720">Serine protease</keyword>
<dbReference type="InterPro" id="IPR023827">
    <property type="entry name" value="Peptidase_S8_Asp-AS"/>
</dbReference>
<dbReference type="Pfam" id="PF00082">
    <property type="entry name" value="Peptidase_S8"/>
    <property type="match status" value="1"/>
</dbReference>
<dbReference type="CDD" id="cd00306">
    <property type="entry name" value="Peptidases_S8_S53"/>
    <property type="match status" value="1"/>
</dbReference>
<accession>A0A6I3KIE0</accession>
<comment type="caution">
    <text evidence="8">The sequence shown here is derived from an EMBL/GenBank/DDBJ whole genome shotgun (WGS) entry which is preliminary data.</text>
</comment>
<dbReference type="PROSITE" id="PS51892">
    <property type="entry name" value="SUBTILASE"/>
    <property type="match status" value="1"/>
</dbReference>